<evidence type="ECO:0008006" key="4">
    <source>
        <dbReference type="Google" id="ProtNLM"/>
    </source>
</evidence>
<evidence type="ECO:0000256" key="1">
    <source>
        <dbReference type="SAM" id="SignalP"/>
    </source>
</evidence>
<sequence length="544" mass="57282">MKTILPSLLRFVMPALLACLTLAPVASASDYDGSVWLTSAAQAPNGGTWVQLQTGVETGKTEARGGAPVYESVNEPGTIVAVPGKAGYWVVGKRGSIHARGGARELCGGHLQNCTNFPFEPEDWEFVTFAAATPDGQGLWALGRRGQVWTVGTATPYGDAIERYDLTATAIVPTPSGNGYYILKNDGGVHARGDAVFFGSTGGSFKKHYTGLVLSYTAAGLVNGYWMLNQDGGVTTYGDAAFLGSTGGNTENVTSLFPLDQGTRYAWIKRNGEIGISGSYRRGAVTTNTGGTTRLWTLQGNLDYPGAELHALPAGAGRTDGWIFWPVKRAGAIVYQLRNEHNGLCIELKGYDIAQGACQANVEGSQQTQAFALEFSGSYFYLVVPDWPRLVISALPGETRLKLVDRALVSPNLIYRWQVLEPTTISAADSGALLQAEASSSGQKWLVAPVTDAPNAPVRFIDAASGLCAEAQNGRSSYRLQLTACDGASSAQAFLLQETGPGVVRISPVAGSLSAAPSSVSPGAVEFVPEAQGSPWRLAASSGR</sequence>
<dbReference type="RefSeq" id="WP_194451489.1">
    <property type="nucleotide sequence ID" value="NZ_CP063849.1"/>
</dbReference>
<reference evidence="2 3" key="1">
    <citation type="submission" date="2020-10" db="EMBL/GenBank/DDBJ databases">
        <title>Complete genome sequence of Paludibaculum fermentans P105T, a facultatively anaerobic acidobacterium capable of dissimilatory Fe(III) reduction.</title>
        <authorList>
            <person name="Dedysh S.N."/>
            <person name="Beletsky A.V."/>
            <person name="Kulichevskaya I.S."/>
            <person name="Mardanov A.V."/>
            <person name="Ravin N.V."/>
        </authorList>
    </citation>
    <scope>NUCLEOTIDE SEQUENCE [LARGE SCALE GENOMIC DNA]</scope>
    <source>
        <strain evidence="2 3">P105</strain>
    </source>
</reference>
<gene>
    <name evidence="2" type="ORF">IRI77_07700</name>
</gene>
<evidence type="ECO:0000313" key="2">
    <source>
        <dbReference type="EMBL" id="QOY89826.1"/>
    </source>
</evidence>
<keyword evidence="1" id="KW-0732">Signal</keyword>
<dbReference type="SUPFAM" id="SSF50370">
    <property type="entry name" value="Ricin B-like lectins"/>
    <property type="match status" value="2"/>
</dbReference>
<dbReference type="Proteomes" id="UP000593892">
    <property type="component" value="Chromosome"/>
</dbReference>
<name>A0A7S7SMT3_PALFE</name>
<dbReference type="KEGG" id="pfer:IRI77_07700"/>
<evidence type="ECO:0000313" key="3">
    <source>
        <dbReference type="Proteomes" id="UP000593892"/>
    </source>
</evidence>
<feature type="chain" id="PRO_5032280153" description="Ricin B lectin domain-containing protein" evidence="1">
    <location>
        <begin position="29"/>
        <end position="544"/>
    </location>
</feature>
<accession>A0A7S7SMT3</accession>
<protein>
    <recommendedName>
        <fullName evidence="4">Ricin B lectin domain-containing protein</fullName>
    </recommendedName>
</protein>
<feature type="signal peptide" evidence="1">
    <location>
        <begin position="1"/>
        <end position="28"/>
    </location>
</feature>
<dbReference type="AlphaFoldDB" id="A0A7S7SMT3"/>
<organism evidence="2 3">
    <name type="scientific">Paludibaculum fermentans</name>
    <dbReference type="NCBI Taxonomy" id="1473598"/>
    <lineage>
        <taxon>Bacteria</taxon>
        <taxon>Pseudomonadati</taxon>
        <taxon>Acidobacteriota</taxon>
        <taxon>Terriglobia</taxon>
        <taxon>Bryobacterales</taxon>
        <taxon>Bryobacteraceae</taxon>
        <taxon>Paludibaculum</taxon>
    </lineage>
</organism>
<dbReference type="EMBL" id="CP063849">
    <property type="protein sequence ID" value="QOY89826.1"/>
    <property type="molecule type" value="Genomic_DNA"/>
</dbReference>
<dbReference type="PROSITE" id="PS50231">
    <property type="entry name" value="RICIN_B_LECTIN"/>
    <property type="match status" value="1"/>
</dbReference>
<dbReference type="CDD" id="cd00161">
    <property type="entry name" value="beta-trefoil_Ricin-like"/>
    <property type="match status" value="1"/>
</dbReference>
<dbReference type="Gene3D" id="2.80.10.50">
    <property type="match status" value="1"/>
</dbReference>
<keyword evidence="3" id="KW-1185">Reference proteome</keyword>
<proteinExistence type="predicted"/>
<dbReference type="InterPro" id="IPR035992">
    <property type="entry name" value="Ricin_B-like_lectins"/>
</dbReference>